<evidence type="ECO:0000256" key="6">
    <source>
        <dbReference type="PIRSR" id="PIRSR625705-1"/>
    </source>
</evidence>
<dbReference type="PANTHER" id="PTHR22600:SF57">
    <property type="entry name" value="BETA-N-ACETYLHEXOSAMINIDASE"/>
    <property type="match status" value="1"/>
</dbReference>
<dbReference type="InterPro" id="IPR017853">
    <property type="entry name" value="GH"/>
</dbReference>
<keyword evidence="5" id="KW-0326">Glycosidase</keyword>
<dbReference type="EC" id="3.2.1.52" evidence="3"/>
<dbReference type="InterPro" id="IPR015882">
    <property type="entry name" value="HEX_bac_N"/>
</dbReference>
<evidence type="ECO:0000259" key="8">
    <source>
        <dbReference type="Pfam" id="PF00728"/>
    </source>
</evidence>
<keyword evidence="4" id="KW-0378">Hydrolase</keyword>
<dbReference type="GO" id="GO:0005975">
    <property type="term" value="P:carbohydrate metabolic process"/>
    <property type="evidence" value="ECO:0007669"/>
    <property type="project" value="InterPro"/>
</dbReference>
<sequence length="579" mass="59365">MKAIRFIAAAALALVGALPLAVGTPEPAAAVGAAALPAVVPQPASEAAGSGGAFTFDTNTSITVTTPATDVAGVAAALAGLARPSTGLALPVVSGGNTAADSIVLDATGPSSLGPEGYTLSSTSKSVVVTANTAAGLFHGVQTLRQLLPAQIESTTVQAGVSWTVPSVTVQDSPRYAYRGIMIDTARHFYPVAAVERVIDQAAMYKLNVLHLHMTDDQGWRIAINAYPDLTTIGSNIPVASGAVDGGPGFYTQADYKAIVAYAAARYIAVVPEVDGPAHTGAAVTSMATGKDPADIPIDPNNSADDADVQTFLDKVTAEIAPMSSSGYFHIGGDEFSGTAAQYRAWVSSAAGAVASSGRTPVGWNEMGQDTTIPTNSVLEYWAGDNTGVATGLERGEKLIEAPAPHAYFDMKYDANTPLGLTWAGYVPLSKAYGWDPSAATTALESAAGIPAGTVPGDPTIGVEGALWADSVPASYTTGQIEGYADFMLLPRLPALAEEGWSPASVLTGSTAWTDFASRIAVQGPRWDVLGYGYYRTPEVTWPARPIQLVDHWTMDGVSGSTVADSVAGGYSGTVTGTT</sequence>
<dbReference type="RefSeq" id="WP_075004098.1">
    <property type="nucleotide sequence ID" value="NZ_FOAZ01000017.1"/>
</dbReference>
<dbReference type="Gene3D" id="3.30.379.10">
    <property type="entry name" value="Chitobiase/beta-hexosaminidase domain 2-like"/>
    <property type="match status" value="1"/>
</dbReference>
<dbReference type="OrthoDB" id="9763537at2"/>
<dbReference type="GO" id="GO:0004563">
    <property type="term" value="F:beta-N-acetylhexosaminidase activity"/>
    <property type="evidence" value="ECO:0007669"/>
    <property type="project" value="UniProtKB-EC"/>
</dbReference>
<dbReference type="GO" id="GO:0030203">
    <property type="term" value="P:glycosaminoglycan metabolic process"/>
    <property type="evidence" value="ECO:0007669"/>
    <property type="project" value="TreeGrafter"/>
</dbReference>
<dbReference type="Proteomes" id="UP000183015">
    <property type="component" value="Unassembled WGS sequence"/>
</dbReference>
<evidence type="ECO:0000256" key="7">
    <source>
        <dbReference type="SAM" id="SignalP"/>
    </source>
</evidence>
<name>A0A1H7V0X9_STRJI</name>
<feature type="domain" description="Beta-hexosaminidase bacterial type N-terminal" evidence="9">
    <location>
        <begin position="37"/>
        <end position="172"/>
    </location>
</feature>
<evidence type="ECO:0000256" key="4">
    <source>
        <dbReference type="ARBA" id="ARBA00022801"/>
    </source>
</evidence>
<evidence type="ECO:0000256" key="5">
    <source>
        <dbReference type="ARBA" id="ARBA00023295"/>
    </source>
</evidence>
<evidence type="ECO:0000259" key="9">
    <source>
        <dbReference type="Pfam" id="PF02838"/>
    </source>
</evidence>
<dbReference type="eggNOG" id="COG3525">
    <property type="taxonomic scope" value="Bacteria"/>
</dbReference>
<dbReference type="SUPFAM" id="SSF55545">
    <property type="entry name" value="beta-N-acetylhexosaminidase-like domain"/>
    <property type="match status" value="1"/>
</dbReference>
<dbReference type="PANTHER" id="PTHR22600">
    <property type="entry name" value="BETA-HEXOSAMINIDASE"/>
    <property type="match status" value="1"/>
</dbReference>
<proteinExistence type="inferred from homology"/>
<feature type="chain" id="PRO_5039302506" description="beta-N-acetylhexosaminidase" evidence="7">
    <location>
        <begin position="22"/>
        <end position="579"/>
    </location>
</feature>
<dbReference type="eggNOG" id="COG3391">
    <property type="taxonomic scope" value="Bacteria"/>
</dbReference>
<dbReference type="STRING" id="235985.SAMN05414137_1171"/>
<feature type="non-terminal residue" evidence="10">
    <location>
        <position position="579"/>
    </location>
</feature>
<dbReference type="EMBL" id="FOAZ01000017">
    <property type="protein sequence ID" value="SEM02810.1"/>
    <property type="molecule type" value="Genomic_DNA"/>
</dbReference>
<feature type="active site" description="Proton donor" evidence="6">
    <location>
        <position position="335"/>
    </location>
</feature>
<dbReference type="InterPro" id="IPR015883">
    <property type="entry name" value="Glyco_hydro_20_cat"/>
</dbReference>
<keyword evidence="7" id="KW-0732">Signal</keyword>
<comment type="catalytic activity">
    <reaction evidence="1">
        <text>Hydrolysis of terminal non-reducing N-acetyl-D-hexosamine residues in N-acetyl-beta-D-hexosaminides.</text>
        <dbReference type="EC" id="3.2.1.52"/>
    </reaction>
</comment>
<gene>
    <name evidence="10" type="ORF">SAMN05414137_1171</name>
</gene>
<protein>
    <recommendedName>
        <fullName evidence="3">beta-N-acetylhexosaminidase</fullName>
        <ecNumber evidence="3">3.2.1.52</ecNumber>
    </recommendedName>
</protein>
<evidence type="ECO:0000313" key="11">
    <source>
        <dbReference type="Proteomes" id="UP000183015"/>
    </source>
</evidence>
<comment type="similarity">
    <text evidence="2">Belongs to the glycosyl hydrolase 20 family.</text>
</comment>
<dbReference type="SUPFAM" id="SSF51445">
    <property type="entry name" value="(Trans)glycosidases"/>
    <property type="match status" value="1"/>
</dbReference>
<evidence type="ECO:0000256" key="1">
    <source>
        <dbReference type="ARBA" id="ARBA00001231"/>
    </source>
</evidence>
<evidence type="ECO:0000256" key="2">
    <source>
        <dbReference type="ARBA" id="ARBA00006285"/>
    </source>
</evidence>
<dbReference type="AlphaFoldDB" id="A0A1H7V0X9"/>
<dbReference type="Gene3D" id="3.20.20.80">
    <property type="entry name" value="Glycosidases"/>
    <property type="match status" value="1"/>
</dbReference>
<dbReference type="Pfam" id="PF00728">
    <property type="entry name" value="Glyco_hydro_20"/>
    <property type="match status" value="1"/>
</dbReference>
<accession>A0A1H7V0X9</accession>
<reference evidence="11" key="1">
    <citation type="submission" date="2016-10" db="EMBL/GenBank/DDBJ databases">
        <authorList>
            <person name="Varghese N."/>
        </authorList>
    </citation>
    <scope>NUCLEOTIDE SEQUENCE [LARGE SCALE GENOMIC DNA]</scope>
    <source>
        <strain evidence="11">DSM 45096 / BCRC 16803 / CGMCC 4.1857 / CIP 109030 / JCM 12277 / KCTC 19219 / NBRC 100920 / 33214</strain>
    </source>
</reference>
<feature type="signal peptide" evidence="7">
    <location>
        <begin position="1"/>
        <end position="21"/>
    </location>
</feature>
<dbReference type="GO" id="GO:0016020">
    <property type="term" value="C:membrane"/>
    <property type="evidence" value="ECO:0007669"/>
    <property type="project" value="TreeGrafter"/>
</dbReference>
<dbReference type="PRINTS" id="PR00738">
    <property type="entry name" value="GLHYDRLASE20"/>
</dbReference>
<feature type="domain" description="Glycoside hydrolase family 20 catalytic" evidence="8">
    <location>
        <begin position="176"/>
        <end position="503"/>
    </location>
</feature>
<dbReference type="Pfam" id="PF02838">
    <property type="entry name" value="Glyco_hydro_20b"/>
    <property type="match status" value="1"/>
</dbReference>
<organism evidence="10 11">
    <name type="scientific">Streptacidiphilus jiangxiensis</name>
    <dbReference type="NCBI Taxonomy" id="235985"/>
    <lineage>
        <taxon>Bacteria</taxon>
        <taxon>Bacillati</taxon>
        <taxon>Actinomycetota</taxon>
        <taxon>Actinomycetes</taxon>
        <taxon>Kitasatosporales</taxon>
        <taxon>Streptomycetaceae</taxon>
        <taxon>Streptacidiphilus</taxon>
    </lineage>
</organism>
<dbReference type="InterPro" id="IPR025705">
    <property type="entry name" value="Beta_hexosaminidase_sua/sub"/>
</dbReference>
<evidence type="ECO:0000313" key="10">
    <source>
        <dbReference type="EMBL" id="SEM02810.1"/>
    </source>
</evidence>
<evidence type="ECO:0000256" key="3">
    <source>
        <dbReference type="ARBA" id="ARBA00012663"/>
    </source>
</evidence>
<dbReference type="InterPro" id="IPR029018">
    <property type="entry name" value="Hex-like_dom2"/>
</dbReference>
<keyword evidence="11" id="KW-1185">Reference proteome</keyword>